<dbReference type="AlphaFoldDB" id="A0A2A4GC24"/>
<organism evidence="3 4">
    <name type="scientific">Sediminicola luteus</name>
    <dbReference type="NCBI Taxonomy" id="319238"/>
    <lineage>
        <taxon>Bacteria</taxon>
        <taxon>Pseudomonadati</taxon>
        <taxon>Bacteroidota</taxon>
        <taxon>Flavobacteriia</taxon>
        <taxon>Flavobacteriales</taxon>
        <taxon>Flavobacteriaceae</taxon>
        <taxon>Sediminicola</taxon>
    </lineage>
</organism>
<dbReference type="OrthoDB" id="1522859at2"/>
<reference evidence="3 4" key="1">
    <citation type="submission" date="2017-04" db="EMBL/GenBank/DDBJ databases">
        <title>A new member of the family Flavobacteriaceae isolated from ascidians.</title>
        <authorList>
            <person name="Chen L."/>
        </authorList>
    </citation>
    <scope>NUCLEOTIDE SEQUENCE [LARGE SCALE GENOMIC DNA]</scope>
    <source>
        <strain evidence="3 4">HQA918</strain>
    </source>
</reference>
<keyword evidence="1" id="KW-0472">Membrane</keyword>
<evidence type="ECO:0000313" key="4">
    <source>
        <dbReference type="Proteomes" id="UP000219559"/>
    </source>
</evidence>
<keyword evidence="4" id="KW-1185">Reference proteome</keyword>
<name>A0A2A4GC24_9FLAO</name>
<proteinExistence type="predicted"/>
<feature type="transmembrane region" description="Helical" evidence="1">
    <location>
        <begin position="35"/>
        <end position="54"/>
    </location>
</feature>
<dbReference type="EMBL" id="NBWU01000001">
    <property type="protein sequence ID" value="PCE65961.1"/>
    <property type="molecule type" value="Genomic_DNA"/>
</dbReference>
<evidence type="ECO:0000313" key="3">
    <source>
        <dbReference type="EMBL" id="PCE65961.1"/>
    </source>
</evidence>
<feature type="transmembrane region" description="Helical" evidence="1">
    <location>
        <begin position="90"/>
        <end position="108"/>
    </location>
</feature>
<dbReference type="Pfam" id="PF05569">
    <property type="entry name" value="Peptidase_M56"/>
    <property type="match status" value="1"/>
</dbReference>
<keyword evidence="1" id="KW-1133">Transmembrane helix</keyword>
<dbReference type="Proteomes" id="UP000219559">
    <property type="component" value="Unassembled WGS sequence"/>
</dbReference>
<keyword evidence="1" id="KW-0812">Transmembrane</keyword>
<feature type="domain" description="Peptidase M56" evidence="2">
    <location>
        <begin position="151"/>
        <end position="209"/>
    </location>
</feature>
<accession>A0A2A4GC24</accession>
<evidence type="ECO:0000259" key="2">
    <source>
        <dbReference type="Pfam" id="PF05569"/>
    </source>
</evidence>
<sequence>MIRYLIEIMAFQLGFLIIYDLLLKKETFFQWNRAYLIGAFSLAMVLPSISLPVFRSTVTPDALLYPHFLIQLDEVALGPTSEASHDTFPWAYLIPITGSVLALIWFVVKLTKIRRLRRQGLLRKHVDHYQIQLPDSETAFSFFKNVFLGDRLTGSQKASILKHELVHVRQWHSLDLLFFELMRVMFWFNPLVYIYQKKTSELHEYLADTGSGVPKKEQYQLLLSETFGTRDISFINPFYKKSLLKKRIDMLRKEPSGQLNKFKYLWLLPFLMGVLLYTSCEEDGILEENGKQDVTLSDEQLIATIENDIKGLDLNGLQVYMGTHDIYRKMGTIDQLTKEDYFLFAMTSKRHMELLMERYSDVKKRQLPLPTTQRYLSYMSRQKAFKSLDKNLDVSIERRFDLVAMESNVVDGGGAAKTFSVINTADLTGQEVRAFNAEIEALKSLDKGSSLVLTDGKTSYTISKRD</sequence>
<evidence type="ECO:0000256" key="1">
    <source>
        <dbReference type="SAM" id="Phobius"/>
    </source>
</evidence>
<dbReference type="RefSeq" id="WP_097441486.1">
    <property type="nucleotide sequence ID" value="NZ_NBWU01000001.1"/>
</dbReference>
<protein>
    <recommendedName>
        <fullName evidence="2">Peptidase M56 domain-containing protein</fullName>
    </recommendedName>
</protein>
<gene>
    <name evidence="3" type="ORF">B7P33_01270</name>
</gene>
<dbReference type="InterPro" id="IPR008756">
    <property type="entry name" value="Peptidase_M56"/>
</dbReference>
<comment type="caution">
    <text evidence="3">The sequence shown here is derived from an EMBL/GenBank/DDBJ whole genome shotgun (WGS) entry which is preliminary data.</text>
</comment>
<feature type="transmembrane region" description="Helical" evidence="1">
    <location>
        <begin position="6"/>
        <end position="23"/>
    </location>
</feature>